<sequence>MKRRMRDSLRKHPVLSAIFAVALLATVVFGIRMVMFMAHWGPPPPDQQPIEGWMTPRYVAFSWDIPKPEMFAVMARITGLDNPPDKPMPIERIAENSGMTTAAFIDALDQEIAAYRAANPDHAGDRPHD</sequence>
<reference evidence="2" key="1">
    <citation type="submission" date="2016-09" db="EMBL/GenBank/DDBJ databases">
        <authorList>
            <person name="Wibberg D."/>
        </authorList>
    </citation>
    <scope>NUCLEOTIDE SEQUENCE [LARGE SCALE GENOMIC DNA]</scope>
</reference>
<keyword evidence="2" id="KW-1185">Reference proteome</keyword>
<name>A0A1M4N0K6_9RHOB</name>
<evidence type="ECO:0000313" key="1">
    <source>
        <dbReference type="EMBL" id="SCM68359.1"/>
    </source>
</evidence>
<accession>A0A1M4N0K6</accession>
<dbReference type="EMBL" id="FMJB01000055">
    <property type="protein sequence ID" value="SCM68359.1"/>
    <property type="molecule type" value="Genomic_DNA"/>
</dbReference>
<protein>
    <submittedName>
        <fullName evidence="1">Putative membrane protein</fullName>
    </submittedName>
</protein>
<evidence type="ECO:0000313" key="2">
    <source>
        <dbReference type="Proteomes" id="UP000184085"/>
    </source>
</evidence>
<organism evidence="1 2">
    <name type="scientific">Donghicola eburneus</name>
    <dbReference type="NCBI Taxonomy" id="393278"/>
    <lineage>
        <taxon>Bacteria</taxon>
        <taxon>Pseudomonadati</taxon>
        <taxon>Pseudomonadota</taxon>
        <taxon>Alphaproteobacteria</taxon>
        <taxon>Rhodobacterales</taxon>
        <taxon>Roseobacteraceae</taxon>
        <taxon>Donghicola</taxon>
    </lineage>
</organism>
<dbReference type="AlphaFoldDB" id="A0A1M4N0K6"/>
<dbReference type="RefSeq" id="WP_072706983.1">
    <property type="nucleotide sequence ID" value="NZ_FMJB01000055.1"/>
</dbReference>
<dbReference type="Proteomes" id="UP000184085">
    <property type="component" value="Unassembled WGS sequence"/>
</dbReference>
<gene>
    <name evidence="1" type="ORF">KARMA_2577</name>
</gene>
<proteinExistence type="predicted"/>